<dbReference type="HOGENOM" id="CLU_1382317_0_0_6"/>
<dbReference type="InterPro" id="IPR007791">
    <property type="entry name" value="DjlA_N"/>
</dbReference>
<dbReference type="EMBL" id="CP002209">
    <property type="protein sequence ID" value="ADN77422.1"/>
    <property type="molecule type" value="Genomic_DNA"/>
</dbReference>
<dbReference type="GeneID" id="67183438"/>
<evidence type="ECO:0000313" key="4">
    <source>
        <dbReference type="Proteomes" id="UP000006683"/>
    </source>
</evidence>
<keyword evidence="1" id="KW-1133">Transmembrane helix</keyword>
<dbReference type="STRING" id="550540.Fbal_3223"/>
<dbReference type="InterPro" id="IPR029024">
    <property type="entry name" value="TerB-like"/>
</dbReference>
<keyword evidence="1" id="KW-0812">Transmembrane</keyword>
<protein>
    <recommendedName>
        <fullName evidence="2">Co-chaperone DjlA N-terminal domain-containing protein</fullName>
    </recommendedName>
</protein>
<feature type="domain" description="Co-chaperone DjlA N-terminal" evidence="2">
    <location>
        <begin position="75"/>
        <end position="181"/>
    </location>
</feature>
<sequence length="197" mass="21173">MKYPGVRALLIGLAMIIGTLVVLLATDRLFYVVLIIGAISLLKGLFELLVYAFKSKEKKAEHHAHLGLKTVYQSMLLVAMADGKLDQSELVTMADIFQQLTAQNISPEELKAGAEAVGADPDAFIKELKRNASQVELDFKTLAVRAAVHISVCDGALAEAEQARVNDIAGALGFSPVQVEQVYGELLQPQTAEVAPA</sequence>
<evidence type="ECO:0000313" key="3">
    <source>
        <dbReference type="EMBL" id="ADN77422.1"/>
    </source>
</evidence>
<feature type="transmembrane region" description="Helical" evidence="1">
    <location>
        <begin position="7"/>
        <end position="25"/>
    </location>
</feature>
<keyword evidence="1" id="KW-0472">Membrane</keyword>
<dbReference type="SUPFAM" id="SSF158682">
    <property type="entry name" value="TerB-like"/>
    <property type="match status" value="1"/>
</dbReference>
<gene>
    <name evidence="3" type="ordered locus">Fbal_3223</name>
</gene>
<dbReference type="AlphaFoldDB" id="E1SVX1"/>
<dbReference type="KEGG" id="fbl:Fbal_3223"/>
<keyword evidence="4" id="KW-1185">Reference proteome</keyword>
<dbReference type="Gene3D" id="1.10.3680.10">
    <property type="entry name" value="TerB-like"/>
    <property type="match status" value="1"/>
</dbReference>
<organism evidence="3 4">
    <name type="scientific">Ferrimonas balearica (strain DSM 9799 / CCM 4581 / KCTC 23876 / PAT)</name>
    <dbReference type="NCBI Taxonomy" id="550540"/>
    <lineage>
        <taxon>Bacteria</taxon>
        <taxon>Pseudomonadati</taxon>
        <taxon>Pseudomonadota</taxon>
        <taxon>Gammaproteobacteria</taxon>
        <taxon>Alteromonadales</taxon>
        <taxon>Ferrimonadaceae</taxon>
        <taxon>Ferrimonas</taxon>
    </lineage>
</organism>
<feature type="transmembrane region" description="Helical" evidence="1">
    <location>
        <begin position="31"/>
        <end position="53"/>
    </location>
</feature>
<reference evidence="3 4" key="1">
    <citation type="journal article" date="2010" name="Stand. Genomic Sci.">
        <title>Complete genome sequence of Ferrimonas balearica type strain (PAT).</title>
        <authorList>
            <person name="Nolan M."/>
            <person name="Sikorski J."/>
            <person name="Davenport K."/>
            <person name="Lucas S."/>
            <person name="Glavina Del Rio T."/>
            <person name="Tice H."/>
            <person name="Cheng J."/>
            <person name="Goodwin L."/>
            <person name="Pitluck S."/>
            <person name="Liolios K."/>
            <person name="Ivanova N."/>
            <person name="Mavromatis K."/>
            <person name="Ovchinnikova G."/>
            <person name="Pati A."/>
            <person name="Chen A."/>
            <person name="Palaniappan K."/>
            <person name="Land M."/>
            <person name="Hauser L."/>
            <person name="Chang Y."/>
            <person name="Jeffries C."/>
            <person name="Tapia R."/>
            <person name="Brettin T."/>
            <person name="Detter J."/>
            <person name="Han C."/>
            <person name="Yasawong M."/>
            <person name="Rohde M."/>
            <person name="Tindall B."/>
            <person name="Goker M."/>
            <person name="Woyke T."/>
            <person name="Bristow J."/>
            <person name="Eisen J."/>
            <person name="Markowitz V."/>
            <person name="Hugenholtz P."/>
            <person name="Kyrpides N."/>
            <person name="Klenk H."/>
            <person name="Lapidus A."/>
        </authorList>
    </citation>
    <scope>NUCLEOTIDE SEQUENCE [LARGE SCALE GENOMIC DNA]</scope>
    <source>
        <strain evidence="4">DSM 9799 / CCM 4581 / KCTC 23876 / PAT</strain>
    </source>
</reference>
<accession>E1SVX1</accession>
<dbReference type="Pfam" id="PF05099">
    <property type="entry name" value="TerB"/>
    <property type="match status" value="1"/>
</dbReference>
<evidence type="ECO:0000259" key="2">
    <source>
        <dbReference type="Pfam" id="PF05099"/>
    </source>
</evidence>
<evidence type="ECO:0000256" key="1">
    <source>
        <dbReference type="SAM" id="Phobius"/>
    </source>
</evidence>
<dbReference type="RefSeq" id="WP_013346728.1">
    <property type="nucleotide sequence ID" value="NC_014541.1"/>
</dbReference>
<dbReference type="OrthoDB" id="4123258at2"/>
<dbReference type="Proteomes" id="UP000006683">
    <property type="component" value="Chromosome"/>
</dbReference>
<name>E1SVX1_FERBD</name>
<dbReference type="eggNOG" id="COG3793">
    <property type="taxonomic scope" value="Bacteria"/>
</dbReference>
<proteinExistence type="predicted"/>